<sequence length="288" mass="32080">MKDNIDNMKHKNRSNLTSLLVIMVCILFATCLIYFLYNQPTIKQITRTIFSQIKCNPSGTLKQVTLKGNFLSRCNGKGPFAQPCGLTEGIQISTGDVYYLTNFSEFADIEDIKYGADKISPVIEVSGYVSERKIGGPTNQLAEQKIKEICLTKFDSLSYVDRPYNKIKEDLTKDVIVTTDRREYKVGDYAYVTIKNNFAKDSYKGIGYWGICSLAACSKLESAEMSCVSPTGLDCIGGTIEPGKQVSLKYPIPLTESIVSFSFSYVEDFKSYIEGTMSNQIVVKLGSN</sequence>
<dbReference type="STRING" id="1618481.US54_C0024G0017"/>
<evidence type="ECO:0000313" key="3">
    <source>
        <dbReference type="Proteomes" id="UP000034471"/>
    </source>
</evidence>
<keyword evidence="1" id="KW-0472">Membrane</keyword>
<protein>
    <submittedName>
        <fullName evidence="2">Uncharacterized protein</fullName>
    </submittedName>
</protein>
<gene>
    <name evidence="2" type="ORF">US54_C0024G0017</name>
</gene>
<evidence type="ECO:0000256" key="1">
    <source>
        <dbReference type="SAM" id="Phobius"/>
    </source>
</evidence>
<reference evidence="2 3" key="1">
    <citation type="journal article" date="2015" name="Nature">
        <title>rRNA introns, odd ribosomes, and small enigmatic genomes across a large radiation of phyla.</title>
        <authorList>
            <person name="Brown C.T."/>
            <person name="Hug L.A."/>
            <person name="Thomas B.C."/>
            <person name="Sharon I."/>
            <person name="Castelle C.J."/>
            <person name="Singh A."/>
            <person name="Wilkins M.J."/>
            <person name="Williams K.H."/>
            <person name="Banfield J.F."/>
        </authorList>
    </citation>
    <scope>NUCLEOTIDE SEQUENCE [LARGE SCALE GENOMIC DNA]</scope>
</reference>
<proteinExistence type="predicted"/>
<keyword evidence="1" id="KW-0812">Transmembrane</keyword>
<dbReference type="AlphaFoldDB" id="A0A0G0HH35"/>
<feature type="transmembrane region" description="Helical" evidence="1">
    <location>
        <begin position="16"/>
        <end position="37"/>
    </location>
</feature>
<dbReference type="EMBL" id="LBTJ01000024">
    <property type="protein sequence ID" value="KKQ37850.1"/>
    <property type="molecule type" value="Genomic_DNA"/>
</dbReference>
<dbReference type="Proteomes" id="UP000034471">
    <property type="component" value="Unassembled WGS sequence"/>
</dbReference>
<organism evidence="2 3">
    <name type="scientific">Candidatus Roizmanbacteria bacterium GW2011_GWA2_37_7</name>
    <dbReference type="NCBI Taxonomy" id="1618481"/>
    <lineage>
        <taxon>Bacteria</taxon>
        <taxon>Candidatus Roizmaniibacteriota</taxon>
    </lineage>
</organism>
<comment type="caution">
    <text evidence="2">The sequence shown here is derived from an EMBL/GenBank/DDBJ whole genome shotgun (WGS) entry which is preliminary data.</text>
</comment>
<accession>A0A0G0HH35</accession>
<keyword evidence="1" id="KW-1133">Transmembrane helix</keyword>
<name>A0A0G0HH35_9BACT</name>
<evidence type="ECO:0000313" key="2">
    <source>
        <dbReference type="EMBL" id="KKQ37850.1"/>
    </source>
</evidence>